<keyword evidence="3" id="KW-0418">Kinase</keyword>
<dbReference type="Proteomes" id="UP001334084">
    <property type="component" value="Chromosome 10"/>
</dbReference>
<evidence type="ECO:0000313" key="3">
    <source>
        <dbReference type="EMBL" id="WUR04802.1"/>
    </source>
</evidence>
<dbReference type="PANTHER" id="PTHR11909">
    <property type="entry name" value="CASEIN KINASE-RELATED"/>
    <property type="match status" value="1"/>
</dbReference>
<dbReference type="InterPro" id="IPR050235">
    <property type="entry name" value="CK1_Ser-Thr_kinase"/>
</dbReference>
<feature type="domain" description="Protein kinase" evidence="2">
    <location>
        <begin position="8"/>
        <end position="301"/>
    </location>
</feature>
<dbReference type="GO" id="GO:0004674">
    <property type="term" value="F:protein serine/threonine kinase activity"/>
    <property type="evidence" value="ECO:0007669"/>
    <property type="project" value="UniProtKB-EC"/>
</dbReference>
<dbReference type="EMBL" id="CP142735">
    <property type="protein sequence ID" value="WUR04802.1"/>
    <property type="molecule type" value="Genomic_DNA"/>
</dbReference>
<dbReference type="KEGG" id="vnx:VNE69_10152"/>
<name>A0AAX4JFY1_9MICR</name>
<keyword evidence="4" id="KW-1185">Reference proteome</keyword>
<dbReference type="InterPro" id="IPR011009">
    <property type="entry name" value="Kinase-like_dom_sf"/>
</dbReference>
<dbReference type="PROSITE" id="PS50011">
    <property type="entry name" value="PROTEIN_KINASE_DOM"/>
    <property type="match status" value="1"/>
</dbReference>
<dbReference type="SMART" id="SM00220">
    <property type="entry name" value="S_TKc"/>
    <property type="match status" value="1"/>
</dbReference>
<dbReference type="PROSITE" id="PS00108">
    <property type="entry name" value="PROTEIN_KINASE_ST"/>
    <property type="match status" value="1"/>
</dbReference>
<dbReference type="Gene3D" id="1.10.510.10">
    <property type="entry name" value="Transferase(Phosphotransferase) domain 1"/>
    <property type="match status" value="1"/>
</dbReference>
<dbReference type="CDD" id="cd14016">
    <property type="entry name" value="STKc_CK1"/>
    <property type="match status" value="1"/>
</dbReference>
<proteinExistence type="predicted"/>
<dbReference type="InterPro" id="IPR000719">
    <property type="entry name" value="Prot_kinase_dom"/>
</dbReference>
<accession>A0AAX4JFY1</accession>
<dbReference type="GO" id="GO:0005524">
    <property type="term" value="F:ATP binding"/>
    <property type="evidence" value="ECO:0007669"/>
    <property type="project" value="InterPro"/>
</dbReference>
<dbReference type="Pfam" id="PF00069">
    <property type="entry name" value="Pkinase"/>
    <property type="match status" value="1"/>
</dbReference>
<sequence>MSTELTNIKLIKKIASGAFGEIYLGHDSNLQVPVAVKIEKRETHAQIKHEYSVYRRLSKTQSRFSMGIKSDLIPKIFSYGKININNILTNCLVMELLGKSLEEIFVENNRRFKLQTVVSLGIRMLESVELVHNKHFVHRDIKPDNFVFDISQSTLYLIDYGLAKEYRDPNTLVHREIRYDKSLTGTARYASIRTHQGIEQSRRDDLESIGYCLIYFLKGRLPWQGLRAETKQDRYDKIKEYKENMKIWELCSDLPHEFYMYIFYVRNLGYDDWPNYEYLRDLFRGINKKNQFRDQINFSNL</sequence>
<evidence type="ECO:0000313" key="4">
    <source>
        <dbReference type="Proteomes" id="UP001334084"/>
    </source>
</evidence>
<evidence type="ECO:0000259" key="2">
    <source>
        <dbReference type="PROSITE" id="PS50011"/>
    </source>
</evidence>
<dbReference type="AlphaFoldDB" id="A0AAX4JFY1"/>
<dbReference type="InterPro" id="IPR008271">
    <property type="entry name" value="Ser/Thr_kinase_AS"/>
</dbReference>
<keyword evidence="3" id="KW-0808">Transferase</keyword>
<evidence type="ECO:0000256" key="1">
    <source>
        <dbReference type="ARBA" id="ARBA00012513"/>
    </source>
</evidence>
<dbReference type="GeneID" id="90542634"/>
<organism evidence="3 4">
    <name type="scientific">Vairimorpha necatrix</name>
    <dbReference type="NCBI Taxonomy" id="6039"/>
    <lineage>
        <taxon>Eukaryota</taxon>
        <taxon>Fungi</taxon>
        <taxon>Fungi incertae sedis</taxon>
        <taxon>Microsporidia</taxon>
        <taxon>Nosematidae</taxon>
        <taxon>Vairimorpha</taxon>
    </lineage>
</organism>
<protein>
    <recommendedName>
        <fullName evidence="1">non-specific serine/threonine protein kinase</fullName>
        <ecNumber evidence="1">2.7.11.1</ecNumber>
    </recommendedName>
</protein>
<dbReference type="EC" id="2.7.11.1" evidence="1"/>
<reference evidence="3" key="1">
    <citation type="journal article" date="2024" name="BMC Genomics">
        <title>Functional annotation of a divergent genome using sequence and structure-based similarity.</title>
        <authorList>
            <person name="Svedberg D."/>
            <person name="Winiger R.R."/>
            <person name="Berg A."/>
            <person name="Sharma H."/>
            <person name="Tellgren-Roth C."/>
            <person name="Debrunner-Vossbrinck B.A."/>
            <person name="Vossbrinck C.R."/>
            <person name="Barandun J."/>
        </authorList>
    </citation>
    <scope>NUCLEOTIDE SEQUENCE</scope>
    <source>
        <strain evidence="3">Illinois isolate</strain>
    </source>
</reference>
<gene>
    <name evidence="3" type="ORF">VNE69_10152</name>
</gene>
<dbReference type="RefSeq" id="XP_065330947.1">
    <property type="nucleotide sequence ID" value="XM_065474875.1"/>
</dbReference>
<dbReference type="SUPFAM" id="SSF56112">
    <property type="entry name" value="Protein kinase-like (PK-like)"/>
    <property type="match status" value="1"/>
</dbReference>